<evidence type="ECO:0000313" key="2">
    <source>
        <dbReference type="Proteomes" id="UP000769157"/>
    </source>
</evidence>
<dbReference type="AlphaFoldDB" id="A0A9P8TAC1"/>
<dbReference type="RefSeq" id="XP_046064324.1">
    <property type="nucleotide sequence ID" value="XM_046207994.1"/>
</dbReference>
<proteinExistence type="predicted"/>
<accession>A0A9P8TAC1</accession>
<keyword evidence="2" id="KW-1185">Reference proteome</keyword>
<gene>
    <name evidence="1" type="ORF">OGAPHI_000667</name>
</gene>
<reference evidence="1" key="1">
    <citation type="journal article" date="2021" name="Open Biol.">
        <title>Shared evolutionary footprints suggest mitochondrial oxidative damage underlies multiple complex I losses in fungi.</title>
        <authorList>
            <person name="Schikora-Tamarit M.A."/>
            <person name="Marcet-Houben M."/>
            <person name="Nosek J."/>
            <person name="Gabaldon T."/>
        </authorList>
    </citation>
    <scope>NUCLEOTIDE SEQUENCE</scope>
    <source>
        <strain evidence="1">CBS6075</strain>
    </source>
</reference>
<organism evidence="1 2">
    <name type="scientific">Ogataea philodendri</name>
    <dbReference type="NCBI Taxonomy" id="1378263"/>
    <lineage>
        <taxon>Eukaryota</taxon>
        <taxon>Fungi</taxon>
        <taxon>Dikarya</taxon>
        <taxon>Ascomycota</taxon>
        <taxon>Saccharomycotina</taxon>
        <taxon>Pichiomycetes</taxon>
        <taxon>Pichiales</taxon>
        <taxon>Pichiaceae</taxon>
        <taxon>Ogataea</taxon>
    </lineage>
</organism>
<reference evidence="1" key="2">
    <citation type="submission" date="2021-01" db="EMBL/GenBank/DDBJ databases">
        <authorList>
            <person name="Schikora-Tamarit M.A."/>
        </authorList>
    </citation>
    <scope>NUCLEOTIDE SEQUENCE</scope>
    <source>
        <strain evidence="1">CBS6075</strain>
    </source>
</reference>
<dbReference type="Proteomes" id="UP000769157">
    <property type="component" value="Unassembled WGS sequence"/>
</dbReference>
<protein>
    <submittedName>
        <fullName evidence="1">Uncharacterized protein</fullName>
    </submittedName>
</protein>
<sequence length="390" mass="43672">MLTPRVQLQSRDLCGGSVFHEVVDWDTSQTSEPALHIVETNVNICTDTLHGDLTARDLCVHQVSFRDLVVLLHVELVRSRHVFLKDRQSSRQQARVSDPGTVVASKNLSEFVLLDGFHSHCVSFWVVLDRNGCSHSSHCVDTSLVADLDELLDVVGHERYLHGDLVSVWQDVVLLVSESLDGLDKNGGLDGSSWDLKTVLCNAEDVVPQLGLFVVFHLWQVEERSQSLGKQVLGVMEEKETEIHDGGRDWLAVNEDVLVDHVPSSWSDDQDRQSSSFLVDLVTLTGGLIGEVDLVSDSVVQVDLAVDHIAPCWRARVLEVGHVGEHVCVESIHNHLCVWRTGDLDLTALQFRMRRQTLPVRIVSDVFRLFQEMELFASVQFLLNLLSVLE</sequence>
<name>A0A9P8TAC1_9ASCO</name>
<evidence type="ECO:0000313" key="1">
    <source>
        <dbReference type="EMBL" id="KAH3670956.1"/>
    </source>
</evidence>
<dbReference type="GeneID" id="70232635"/>
<dbReference type="EMBL" id="JAEUBE010000084">
    <property type="protein sequence ID" value="KAH3670956.1"/>
    <property type="molecule type" value="Genomic_DNA"/>
</dbReference>
<comment type="caution">
    <text evidence="1">The sequence shown here is derived from an EMBL/GenBank/DDBJ whole genome shotgun (WGS) entry which is preliminary data.</text>
</comment>